<feature type="region of interest" description="Disordered" evidence="1">
    <location>
        <begin position="62"/>
        <end position="92"/>
    </location>
</feature>
<name>A0A9Q0J419_9ROSI</name>
<keyword evidence="4" id="KW-1185">Reference proteome</keyword>
<dbReference type="CDD" id="cd01763">
    <property type="entry name" value="Ubl_SUMO_like"/>
    <property type="match status" value="1"/>
</dbReference>
<feature type="domain" description="Rad60/SUMO-like" evidence="2">
    <location>
        <begin position="149"/>
        <end position="217"/>
    </location>
</feature>
<evidence type="ECO:0000313" key="4">
    <source>
        <dbReference type="Proteomes" id="UP001141552"/>
    </source>
</evidence>
<dbReference type="InterPro" id="IPR022617">
    <property type="entry name" value="Rad60/SUMO-like_dom"/>
</dbReference>
<reference evidence="3" key="2">
    <citation type="journal article" date="2023" name="Plants (Basel)">
        <title>Annotation of the Turnera subulata (Passifloraceae) Draft Genome Reveals the S-Locus Evolved after the Divergence of Turneroideae from Passifloroideae in a Stepwise Manner.</title>
        <authorList>
            <person name="Henning P.M."/>
            <person name="Roalson E.H."/>
            <person name="Mir W."/>
            <person name="McCubbin A.G."/>
            <person name="Shore J.S."/>
        </authorList>
    </citation>
    <scope>NUCLEOTIDE SEQUENCE</scope>
    <source>
        <strain evidence="3">F60SS</strain>
    </source>
</reference>
<dbReference type="InterPro" id="IPR029071">
    <property type="entry name" value="Ubiquitin-like_domsf"/>
</dbReference>
<dbReference type="EMBL" id="JAKUCV010006456">
    <property type="protein sequence ID" value="KAJ4827252.1"/>
    <property type="molecule type" value="Genomic_DNA"/>
</dbReference>
<dbReference type="AlphaFoldDB" id="A0A9Q0J419"/>
<dbReference type="Gene3D" id="3.10.20.90">
    <property type="entry name" value="Phosphatidylinositol 3-kinase Catalytic Subunit, Chain A, domain 1"/>
    <property type="match status" value="1"/>
</dbReference>
<dbReference type="SUPFAM" id="SSF54236">
    <property type="entry name" value="Ubiquitin-like"/>
    <property type="match status" value="1"/>
</dbReference>
<evidence type="ECO:0000256" key="1">
    <source>
        <dbReference type="SAM" id="MobiDB-lite"/>
    </source>
</evidence>
<dbReference type="Pfam" id="PF11976">
    <property type="entry name" value="Rad60-SLD"/>
    <property type="match status" value="1"/>
</dbReference>
<gene>
    <name evidence="3" type="ORF">Tsubulata_047282</name>
</gene>
<comment type="caution">
    <text evidence="3">The sequence shown here is derived from an EMBL/GenBank/DDBJ whole genome shotgun (WGS) entry which is preliminary data.</text>
</comment>
<accession>A0A9Q0J419</accession>
<feature type="compositionally biased region" description="Polar residues" evidence="1">
    <location>
        <begin position="82"/>
        <end position="92"/>
    </location>
</feature>
<dbReference type="Proteomes" id="UP001141552">
    <property type="component" value="Unassembled WGS sequence"/>
</dbReference>
<protein>
    <recommendedName>
        <fullName evidence="2">Rad60/SUMO-like domain-containing protein</fullName>
    </recommendedName>
</protein>
<evidence type="ECO:0000259" key="2">
    <source>
        <dbReference type="Pfam" id="PF11976"/>
    </source>
</evidence>
<organism evidence="3 4">
    <name type="scientific">Turnera subulata</name>
    <dbReference type="NCBI Taxonomy" id="218843"/>
    <lineage>
        <taxon>Eukaryota</taxon>
        <taxon>Viridiplantae</taxon>
        <taxon>Streptophyta</taxon>
        <taxon>Embryophyta</taxon>
        <taxon>Tracheophyta</taxon>
        <taxon>Spermatophyta</taxon>
        <taxon>Magnoliopsida</taxon>
        <taxon>eudicotyledons</taxon>
        <taxon>Gunneridae</taxon>
        <taxon>Pentapetalae</taxon>
        <taxon>rosids</taxon>
        <taxon>fabids</taxon>
        <taxon>Malpighiales</taxon>
        <taxon>Passifloraceae</taxon>
        <taxon>Turnera</taxon>
    </lineage>
</organism>
<reference evidence="3" key="1">
    <citation type="submission" date="2022-02" db="EMBL/GenBank/DDBJ databases">
        <authorList>
            <person name="Henning P.M."/>
            <person name="McCubbin A.G."/>
            <person name="Shore J.S."/>
        </authorList>
    </citation>
    <scope>NUCLEOTIDE SEQUENCE</scope>
    <source>
        <strain evidence="3">F60SS</strain>
        <tissue evidence="3">Leaves</tissue>
    </source>
</reference>
<evidence type="ECO:0000313" key="3">
    <source>
        <dbReference type="EMBL" id="KAJ4827252.1"/>
    </source>
</evidence>
<dbReference type="OrthoDB" id="442921at2759"/>
<dbReference type="PANTHER" id="PTHR47813">
    <property type="entry name" value="UBIQUITIN-LIKE SUPERFAMILY PROTEIN"/>
    <property type="match status" value="1"/>
</dbReference>
<dbReference type="PANTHER" id="PTHR47813:SF2">
    <property type="entry name" value="UBIQUITIN-LIKE SUPERFAMILY PROTEIN"/>
    <property type="match status" value="1"/>
</dbReference>
<proteinExistence type="predicted"/>
<sequence length="222" mass="25302">MTGPADDLEPLFDYKRVQQHNFVCIDDDDTDVVAVPSKKRKKGAKPVVLVDDDDDDLKVIKITQSKDKDEEDWLPPPPKVSNEVQNRASENSTIKELRLKKQELASLANAEVMLKAVEESAKRKFSSLEQASVESIAEKPPKQSCERAKIVIKIQGKHEVKHFRVYKDEKFELLFKGYADKIKEDIKNLVFVFDGEKVNPTATPDTLEMEDDDMIEVDVRKS</sequence>